<evidence type="ECO:0000256" key="4">
    <source>
        <dbReference type="ARBA" id="ARBA00022989"/>
    </source>
</evidence>
<dbReference type="PANTHER" id="PTHR21355:SF0">
    <property type="entry name" value="G-PROTEIN COUPLED RECEPTOR-ASSOCIATED PROTEIN LMBRD2"/>
    <property type="match status" value="1"/>
</dbReference>
<feature type="transmembrane region" description="Helical" evidence="7">
    <location>
        <begin position="127"/>
        <end position="148"/>
    </location>
</feature>
<gene>
    <name evidence="8" type="ORF">PSON_ATCC_30995.1.T0460201</name>
</gene>
<dbReference type="PANTHER" id="PTHR21355">
    <property type="entry name" value="G-PROTEIN COUPLED RECEPTOR-ASSOCIATED PROTEIN LMBRD2"/>
    <property type="match status" value="1"/>
</dbReference>
<dbReference type="Proteomes" id="UP000692954">
    <property type="component" value="Unassembled WGS sequence"/>
</dbReference>
<evidence type="ECO:0000256" key="6">
    <source>
        <dbReference type="SAM" id="MobiDB-lite"/>
    </source>
</evidence>
<feature type="region of interest" description="Disordered" evidence="6">
    <location>
        <begin position="557"/>
        <end position="585"/>
    </location>
</feature>
<comment type="caution">
    <text evidence="8">The sequence shown here is derived from an EMBL/GenBank/DDBJ whole genome shotgun (WGS) entry which is preliminary data.</text>
</comment>
<dbReference type="OrthoDB" id="203099at2759"/>
<evidence type="ECO:0000256" key="2">
    <source>
        <dbReference type="ARBA" id="ARBA00010487"/>
    </source>
</evidence>
<dbReference type="GO" id="GO:0016020">
    <property type="term" value="C:membrane"/>
    <property type="evidence" value="ECO:0007669"/>
    <property type="project" value="UniProtKB-SubCell"/>
</dbReference>
<dbReference type="EMBL" id="CAJJDN010000046">
    <property type="protein sequence ID" value="CAD8084308.1"/>
    <property type="molecule type" value="Genomic_DNA"/>
</dbReference>
<evidence type="ECO:0000256" key="5">
    <source>
        <dbReference type="ARBA" id="ARBA00023136"/>
    </source>
</evidence>
<feature type="transmembrane region" description="Helical" evidence="7">
    <location>
        <begin position="160"/>
        <end position="180"/>
    </location>
</feature>
<name>A0A8S1MVD7_9CILI</name>
<evidence type="ECO:0000256" key="1">
    <source>
        <dbReference type="ARBA" id="ARBA00004141"/>
    </source>
</evidence>
<evidence type="ECO:0000256" key="3">
    <source>
        <dbReference type="ARBA" id="ARBA00022692"/>
    </source>
</evidence>
<evidence type="ECO:0000313" key="8">
    <source>
        <dbReference type="EMBL" id="CAD8084308.1"/>
    </source>
</evidence>
<protein>
    <recommendedName>
        <fullName evidence="10">LMBR1 domain-containing protein 2</fullName>
    </recommendedName>
</protein>
<dbReference type="AlphaFoldDB" id="A0A8S1MVD7"/>
<feature type="transmembrane region" description="Helical" evidence="7">
    <location>
        <begin position="86"/>
        <end position="106"/>
    </location>
</feature>
<feature type="transmembrane region" description="Helical" evidence="7">
    <location>
        <begin position="37"/>
        <end position="58"/>
    </location>
</feature>
<dbReference type="InterPro" id="IPR006876">
    <property type="entry name" value="LMBR1-like_membr_prot"/>
</dbReference>
<feature type="transmembrane region" description="Helical" evidence="7">
    <location>
        <begin position="491"/>
        <end position="516"/>
    </location>
</feature>
<sequence>MYILTLLEIILVTMYCGKLINNICCKDVNCIVKVTCLISWLTNFILLILLPLDIFITFRDNETYSNQNEKEVHSREYEAIGNLYQILYWANFILCWTIIPIMQEYEEAIDLNRAQKLVRSLLNNGKFYLIIGIAGIAFVVILVMTGQASDYGLAKLLKSMANSFGVALIIVLLGYSLIAVPRAHMRTSTLDVQMKYLYFKTAKITEEKDDAHHYLQEKAKRVVGIRNQEKFQQQSSKIYIQMSIKTIPKKMYKELMEDDAKQKAPGISYLQRMFFKEQPEATDEEVVEIYRDIRQKSRTYRRLRAAWKENCKQAYALENVIESIENNDKKIYYDVKSNRKEGQCSKTLDTLEWYWLCHYKPQIKIFFSSALGILSLLVIISETTLFLNTPFTIFGMPISIQSGVLTLQICCFVPLFYIAFCVYYGMFRIKIAGCYGLYNDHQTDAPSLLFATINFSRVAAPLCQNFLNLLRVKQRMNCEPAFKFTMGEMEFVPIFGVNVIQLMPAILLFLCFINYFDLYDRFMNFLGLKEFMFTESFSDRLIYRGRDALKDKKSYFMNKKQKKKQKQQIKQGDVELLQSSNNQYQ</sequence>
<dbReference type="InterPro" id="IPR051584">
    <property type="entry name" value="GPCR-associated_LMBR1"/>
</dbReference>
<comment type="similarity">
    <text evidence="2">Belongs to the LIMR family.</text>
</comment>
<comment type="subcellular location">
    <subcellularLocation>
        <location evidence="1">Membrane</location>
        <topology evidence="1">Multi-pass membrane protein</topology>
    </subcellularLocation>
</comment>
<feature type="transmembrane region" description="Helical" evidence="7">
    <location>
        <begin position="365"/>
        <end position="385"/>
    </location>
</feature>
<feature type="transmembrane region" description="Helical" evidence="7">
    <location>
        <begin position="6"/>
        <end position="25"/>
    </location>
</feature>
<keyword evidence="5 7" id="KW-0472">Membrane</keyword>
<evidence type="ECO:0000256" key="7">
    <source>
        <dbReference type="SAM" id="Phobius"/>
    </source>
</evidence>
<evidence type="ECO:0000313" key="9">
    <source>
        <dbReference type="Proteomes" id="UP000692954"/>
    </source>
</evidence>
<organism evidence="8 9">
    <name type="scientific">Paramecium sonneborni</name>
    <dbReference type="NCBI Taxonomy" id="65129"/>
    <lineage>
        <taxon>Eukaryota</taxon>
        <taxon>Sar</taxon>
        <taxon>Alveolata</taxon>
        <taxon>Ciliophora</taxon>
        <taxon>Intramacronucleata</taxon>
        <taxon>Oligohymenophorea</taxon>
        <taxon>Peniculida</taxon>
        <taxon>Parameciidae</taxon>
        <taxon>Paramecium</taxon>
    </lineage>
</organism>
<feature type="transmembrane region" description="Helical" evidence="7">
    <location>
        <begin position="405"/>
        <end position="427"/>
    </location>
</feature>
<accession>A0A8S1MVD7</accession>
<dbReference type="Pfam" id="PF04791">
    <property type="entry name" value="LMBR1"/>
    <property type="match status" value="1"/>
</dbReference>
<keyword evidence="3 7" id="KW-0812">Transmembrane</keyword>
<reference evidence="8" key="1">
    <citation type="submission" date="2021-01" db="EMBL/GenBank/DDBJ databases">
        <authorList>
            <consortium name="Genoscope - CEA"/>
            <person name="William W."/>
        </authorList>
    </citation>
    <scope>NUCLEOTIDE SEQUENCE</scope>
</reference>
<evidence type="ECO:0008006" key="10">
    <source>
        <dbReference type="Google" id="ProtNLM"/>
    </source>
</evidence>
<proteinExistence type="inferred from homology"/>
<keyword evidence="9" id="KW-1185">Reference proteome</keyword>
<keyword evidence="4 7" id="KW-1133">Transmembrane helix</keyword>